<dbReference type="EMBL" id="MT027250">
    <property type="protein sequence ID" value="QPK40841.1"/>
    <property type="molecule type" value="Genomic_DNA"/>
</dbReference>
<reference evidence="2" key="2">
    <citation type="submission" date="2020-02" db="EMBL/GenBank/DDBJ databases">
        <authorList>
            <person name="Zhao C."/>
        </authorList>
    </citation>
    <scope>NUCLEOTIDE SEQUENCE</scope>
    <source>
        <strain evidence="2">6-21</strain>
    </source>
</reference>
<reference evidence="1" key="1">
    <citation type="submission" date="2012-11" db="EMBL/GenBank/DDBJ databases">
        <title>A and B mating-type loci molecular structure of two compatible monokaryons from Flammulina velutipes.</title>
        <authorList>
            <person name="Xie B.G."/>
            <person name="Wang W."/>
        </authorList>
    </citation>
    <scope>NUCLEOTIDE SEQUENCE</scope>
    <source>
        <strain evidence="1">W23</strain>
    </source>
</reference>
<dbReference type="EMBL" id="KC208611">
    <property type="protein sequence ID" value="AGG68704.2"/>
    <property type="molecule type" value="Genomic_DNA"/>
</dbReference>
<evidence type="ECO:0000313" key="1">
    <source>
        <dbReference type="EMBL" id="AGG68704.2"/>
    </source>
</evidence>
<dbReference type="AlphaFoldDB" id="M4MCL5"/>
<accession>M4MCL5</accession>
<evidence type="ECO:0000313" key="2">
    <source>
        <dbReference type="EMBL" id="QPK40841.1"/>
    </source>
</evidence>
<gene>
    <name evidence="1" type="primary">pp4</name>
</gene>
<name>M4MCL5_FLAVE</name>
<protein>
    <submittedName>
        <fullName evidence="1">Putative pheromone</fullName>
    </submittedName>
</protein>
<sequence length="51" mass="5594">MDAFLDLVTLCEDCVPQFPEPSADAYVSCTPEIPVDGERHDQGMAYTCIIS</sequence>
<organism evidence="1">
    <name type="scientific">Flammulina velutipes</name>
    <name type="common">Agaricus velutipes</name>
    <dbReference type="NCBI Taxonomy" id="38945"/>
    <lineage>
        <taxon>Eukaryota</taxon>
        <taxon>Fungi</taxon>
        <taxon>Dikarya</taxon>
        <taxon>Basidiomycota</taxon>
        <taxon>Agaricomycotina</taxon>
        <taxon>Agaricomycetes</taxon>
        <taxon>Agaricomycetidae</taxon>
        <taxon>Agaricales</taxon>
        <taxon>Marasmiineae</taxon>
        <taxon>Physalacriaceae</taxon>
        <taxon>Flammulina</taxon>
    </lineage>
</organism>
<proteinExistence type="predicted"/>